<dbReference type="PANTHER" id="PTHR23422">
    <property type="entry name" value="DIPEPTIDYL PEPTIDASE III-RELATED"/>
    <property type="match status" value="1"/>
</dbReference>
<dbReference type="GO" id="GO:0008239">
    <property type="term" value="F:dipeptidyl-peptidase activity"/>
    <property type="evidence" value="ECO:0007669"/>
    <property type="project" value="TreeGrafter"/>
</dbReference>
<keyword evidence="2" id="KW-0378">Hydrolase</keyword>
<dbReference type="EMBL" id="LN890958">
    <property type="protein sequence ID" value="CUS14506.1"/>
    <property type="molecule type" value="Genomic_DNA"/>
</dbReference>
<dbReference type="PANTHER" id="PTHR23422:SF11">
    <property type="entry name" value="DIPEPTIDYL PEPTIDASE 3"/>
    <property type="match status" value="1"/>
</dbReference>
<name>A0A292Q3X8_9PEZI</name>
<dbReference type="GO" id="GO:0046872">
    <property type="term" value="F:metal ion binding"/>
    <property type="evidence" value="ECO:0007669"/>
    <property type="project" value="UniProtKB-KW"/>
</dbReference>
<dbReference type="Proteomes" id="UP001412239">
    <property type="component" value="Unassembled WGS sequence"/>
</dbReference>
<dbReference type="GO" id="GO:0005737">
    <property type="term" value="C:cytoplasm"/>
    <property type="evidence" value="ECO:0007669"/>
    <property type="project" value="TreeGrafter"/>
</dbReference>
<organism evidence="3 4">
    <name type="scientific">Tuber aestivum</name>
    <name type="common">summer truffle</name>
    <dbReference type="NCBI Taxonomy" id="59557"/>
    <lineage>
        <taxon>Eukaryota</taxon>
        <taxon>Fungi</taxon>
        <taxon>Dikarya</taxon>
        <taxon>Ascomycota</taxon>
        <taxon>Pezizomycotina</taxon>
        <taxon>Pezizomycetes</taxon>
        <taxon>Pezizales</taxon>
        <taxon>Tuberaceae</taxon>
        <taxon>Tuber</taxon>
    </lineage>
</organism>
<keyword evidence="1" id="KW-0479">Metal-binding</keyword>
<evidence type="ECO:0000313" key="3">
    <source>
        <dbReference type="EMBL" id="CUS14506.1"/>
    </source>
</evidence>
<evidence type="ECO:0000256" key="1">
    <source>
        <dbReference type="ARBA" id="ARBA00022723"/>
    </source>
</evidence>
<evidence type="ECO:0000313" key="4">
    <source>
        <dbReference type="Proteomes" id="UP001412239"/>
    </source>
</evidence>
<evidence type="ECO:0000256" key="2">
    <source>
        <dbReference type="ARBA" id="ARBA00022801"/>
    </source>
</evidence>
<proteinExistence type="predicted"/>
<gene>
    <name evidence="3" type="ORF">GSTUAT00001383001</name>
</gene>
<accession>A0A292Q3X8</accession>
<protein>
    <submittedName>
        <fullName evidence="3">Uncharacterized protein</fullName>
    </submittedName>
</protein>
<dbReference type="AlphaFoldDB" id="A0A292Q3X8"/>
<dbReference type="Pfam" id="PF03571">
    <property type="entry name" value="Peptidase_M49"/>
    <property type="match status" value="1"/>
</dbReference>
<sequence length="119" mass="13775">MTALEGQKTEFSFSEVKKISVECRVAVEHSANEIQRKMWEEYAQSFDIGSIQRHKQSQKYWVQDKGPRVEANIGFIETYRDPAGVPADWEGFAEMVNEERARTYAELVGRAEDFIAWLP</sequence>
<dbReference type="InterPro" id="IPR039461">
    <property type="entry name" value="Peptidase_M49"/>
</dbReference>
<keyword evidence="4" id="KW-1185">Reference proteome</keyword>
<reference evidence="3" key="1">
    <citation type="submission" date="2015-10" db="EMBL/GenBank/DDBJ databases">
        <authorList>
            <person name="Regsiter A."/>
            <person name="william w."/>
        </authorList>
    </citation>
    <scope>NUCLEOTIDE SEQUENCE</scope>
    <source>
        <strain evidence="3">Montdore</strain>
    </source>
</reference>
<dbReference type="Gene3D" id="3.30.540.30">
    <property type="match status" value="1"/>
</dbReference>